<protein>
    <submittedName>
        <fullName evidence="2">Beta-lactamase</fullName>
    </submittedName>
</protein>
<gene>
    <name evidence="2" type="ORF">BAN20980_01421</name>
</gene>
<dbReference type="Pfam" id="PF00144">
    <property type="entry name" value="Beta-lactamase"/>
    <property type="match status" value="1"/>
</dbReference>
<reference evidence="2 3" key="1">
    <citation type="submission" date="2019-09" db="EMBL/GenBank/DDBJ databases">
        <authorList>
            <person name="Depoorter E."/>
        </authorList>
    </citation>
    <scope>NUCLEOTIDE SEQUENCE [LARGE SCALE GENOMIC DNA]</scope>
    <source>
        <strain evidence="2">LMG 20980</strain>
    </source>
</reference>
<dbReference type="InterPro" id="IPR001466">
    <property type="entry name" value="Beta-lactam-related"/>
</dbReference>
<dbReference type="SUPFAM" id="SSF56601">
    <property type="entry name" value="beta-lactamase/transpeptidase-like"/>
    <property type="match status" value="1"/>
</dbReference>
<feature type="domain" description="Beta-lactamase-related" evidence="1">
    <location>
        <begin position="81"/>
        <end position="351"/>
    </location>
</feature>
<dbReference type="EMBL" id="CABVLY010000004">
    <property type="protein sequence ID" value="VVU48722.1"/>
    <property type="molecule type" value="Genomic_DNA"/>
</dbReference>
<accession>A0A6P2G4Q7</accession>
<dbReference type="PANTHER" id="PTHR43283">
    <property type="entry name" value="BETA-LACTAMASE-RELATED"/>
    <property type="match status" value="1"/>
</dbReference>
<dbReference type="Proteomes" id="UP000494201">
    <property type="component" value="Unassembled WGS sequence"/>
</dbReference>
<dbReference type="Gene3D" id="3.40.710.10">
    <property type="entry name" value="DD-peptidase/beta-lactamase superfamily"/>
    <property type="match status" value="1"/>
</dbReference>
<dbReference type="InterPro" id="IPR050789">
    <property type="entry name" value="Diverse_Enzym_Activities"/>
</dbReference>
<evidence type="ECO:0000313" key="3">
    <source>
        <dbReference type="Proteomes" id="UP000494201"/>
    </source>
</evidence>
<evidence type="ECO:0000313" key="2">
    <source>
        <dbReference type="EMBL" id="VVU48722.1"/>
    </source>
</evidence>
<dbReference type="PANTHER" id="PTHR43283:SF7">
    <property type="entry name" value="BETA-LACTAMASE-RELATED DOMAIN-CONTAINING PROTEIN"/>
    <property type="match status" value="1"/>
</dbReference>
<proteinExistence type="predicted"/>
<evidence type="ECO:0000259" key="1">
    <source>
        <dbReference type="Pfam" id="PF00144"/>
    </source>
</evidence>
<organism evidence="2 3">
    <name type="scientific">Burkholderia anthina</name>
    <dbReference type="NCBI Taxonomy" id="179879"/>
    <lineage>
        <taxon>Bacteria</taxon>
        <taxon>Pseudomonadati</taxon>
        <taxon>Pseudomonadota</taxon>
        <taxon>Betaproteobacteria</taxon>
        <taxon>Burkholderiales</taxon>
        <taxon>Burkholderiaceae</taxon>
        <taxon>Burkholderia</taxon>
        <taxon>Burkholderia cepacia complex</taxon>
    </lineage>
</organism>
<dbReference type="PROSITE" id="PS51257">
    <property type="entry name" value="PROKAR_LIPOPROTEIN"/>
    <property type="match status" value="1"/>
</dbReference>
<dbReference type="InterPro" id="IPR012338">
    <property type="entry name" value="Beta-lactam/transpept-like"/>
</dbReference>
<name>A0A6P2G4Q7_9BURK</name>
<dbReference type="AlphaFoldDB" id="A0A6P2G4Q7"/>
<sequence>MLPGMRVSGCREATRRWRALLALAIAGVVPLVAGCQSEPPVPPPSAIEAASPVFPAAEWTRAAPATHGFSQDGIDRAIAYARQQGSTSGMIVHDGTVIAQWGDVTRKTNLHSARKSFLSALVGIAAARGQMHLDDTLAQLGIDDTAPVLSPAEKQATVRMLLEARSGVYHPATYETVQMKALRPPRGSHAPGTFWYYNNWDFNTVGAIYERSTGTRIFDALQTELAVPLGMQDYTPSDGHYVPGGSATRYPAYPFAMSARDLARFGLLYLHDGRWRDRQIVPAGWVAESTRPYSDTRTGGYGYLWWTSDSASGARGRDALLSRRAFWADGHLGQYAVVVPSLDLVIVSLVDARLTSRRMGQTKMETLVMLVEAAGGKATGKASGNATGNAANAG</sequence>